<dbReference type="Proteomes" id="UP000727907">
    <property type="component" value="Unassembled WGS sequence"/>
</dbReference>
<dbReference type="EMBL" id="JAHOPB010000001">
    <property type="protein sequence ID" value="MBU8872904.1"/>
    <property type="molecule type" value="Genomic_DNA"/>
</dbReference>
<evidence type="ECO:0000313" key="2">
    <source>
        <dbReference type="Proteomes" id="UP000727907"/>
    </source>
</evidence>
<dbReference type="RefSeq" id="WP_216957181.1">
    <property type="nucleotide sequence ID" value="NZ_JAHOPB010000001.1"/>
</dbReference>
<sequence>MQLKQIRLELARTPEFPNGSAVHGYELVAPLDGKGHLDSAGFSDAKSACTVRRFWDGADDEHGSLIHTRGGWVFSYAPGPDDDEPIFKLDRHQFTVGDYITVTEHDGVARPFRVVEVKPAILRR</sequence>
<reference evidence="1 2" key="1">
    <citation type="submission" date="2021-06" db="EMBL/GenBank/DDBJ databases">
        <authorList>
            <person name="Lee D.H."/>
        </authorList>
    </citation>
    <scope>NUCLEOTIDE SEQUENCE [LARGE SCALE GENOMIC DNA]</scope>
    <source>
        <strain evidence="1 2">MMS21-HV4-11</strain>
    </source>
</reference>
<protein>
    <submittedName>
        <fullName evidence="1">Uncharacterized protein</fullName>
    </submittedName>
</protein>
<keyword evidence="2" id="KW-1185">Reference proteome</keyword>
<gene>
    <name evidence="1" type="ORF">KQ910_03975</name>
</gene>
<proteinExistence type="predicted"/>
<accession>A0ABS6IE82</accession>
<organism evidence="1 2">
    <name type="scientific">Reyranella humidisoli</name>
    <dbReference type="NCBI Taxonomy" id="2849149"/>
    <lineage>
        <taxon>Bacteria</taxon>
        <taxon>Pseudomonadati</taxon>
        <taxon>Pseudomonadota</taxon>
        <taxon>Alphaproteobacteria</taxon>
        <taxon>Hyphomicrobiales</taxon>
        <taxon>Reyranellaceae</taxon>
        <taxon>Reyranella</taxon>
    </lineage>
</organism>
<comment type="caution">
    <text evidence="1">The sequence shown here is derived from an EMBL/GenBank/DDBJ whole genome shotgun (WGS) entry which is preliminary data.</text>
</comment>
<name>A0ABS6IE82_9HYPH</name>
<evidence type="ECO:0000313" key="1">
    <source>
        <dbReference type="EMBL" id="MBU8872904.1"/>
    </source>
</evidence>